<dbReference type="Gene3D" id="3.30.428.10">
    <property type="entry name" value="HIT-like"/>
    <property type="match status" value="1"/>
</dbReference>
<proteinExistence type="predicted"/>
<gene>
    <name evidence="1" type="ORF">NHX12_030918</name>
</gene>
<name>A0A9Q0IM38_9TELE</name>
<protein>
    <submittedName>
        <fullName evidence="1">Uncharacterized protein</fullName>
    </submittedName>
</protein>
<reference evidence="1" key="1">
    <citation type="submission" date="2022-07" db="EMBL/GenBank/DDBJ databases">
        <title>Chromosome-level genome of Muraenolepis orangiensis.</title>
        <authorList>
            <person name="Kim J."/>
        </authorList>
    </citation>
    <scope>NUCLEOTIDE SEQUENCE</scope>
    <source>
        <strain evidence="1">KU_S4_2022</strain>
        <tissue evidence="1">Muscle</tissue>
    </source>
</reference>
<dbReference type="InterPro" id="IPR036265">
    <property type="entry name" value="HIT-like_sf"/>
</dbReference>
<dbReference type="OrthoDB" id="680339at2759"/>
<sequence>MSTLRFGQHLIKASAVFLRTELCFALVNRKPVVPGRRPDVHGFQPANSNSSLDWMDVLSLRELSKPYLSS</sequence>
<organism evidence="1 2">
    <name type="scientific">Muraenolepis orangiensis</name>
    <name type="common">Patagonian moray cod</name>
    <dbReference type="NCBI Taxonomy" id="630683"/>
    <lineage>
        <taxon>Eukaryota</taxon>
        <taxon>Metazoa</taxon>
        <taxon>Chordata</taxon>
        <taxon>Craniata</taxon>
        <taxon>Vertebrata</taxon>
        <taxon>Euteleostomi</taxon>
        <taxon>Actinopterygii</taxon>
        <taxon>Neopterygii</taxon>
        <taxon>Teleostei</taxon>
        <taxon>Neoteleostei</taxon>
        <taxon>Acanthomorphata</taxon>
        <taxon>Zeiogadaria</taxon>
        <taxon>Gadariae</taxon>
        <taxon>Gadiformes</taxon>
        <taxon>Muraenolepidoidei</taxon>
        <taxon>Muraenolepididae</taxon>
        <taxon>Muraenolepis</taxon>
    </lineage>
</organism>
<evidence type="ECO:0000313" key="1">
    <source>
        <dbReference type="EMBL" id="KAJ3603175.1"/>
    </source>
</evidence>
<evidence type="ECO:0000313" key="2">
    <source>
        <dbReference type="Proteomes" id="UP001148018"/>
    </source>
</evidence>
<keyword evidence="2" id="KW-1185">Reference proteome</keyword>
<accession>A0A9Q0IM38</accession>
<dbReference type="Proteomes" id="UP001148018">
    <property type="component" value="Unassembled WGS sequence"/>
</dbReference>
<dbReference type="EMBL" id="JANIIK010000046">
    <property type="protein sequence ID" value="KAJ3603175.1"/>
    <property type="molecule type" value="Genomic_DNA"/>
</dbReference>
<comment type="caution">
    <text evidence="1">The sequence shown here is derived from an EMBL/GenBank/DDBJ whole genome shotgun (WGS) entry which is preliminary data.</text>
</comment>
<dbReference type="AlphaFoldDB" id="A0A9Q0IM38"/>